<feature type="domain" description="Glucose-6-phosphate dehydrogenase NAD-binding" evidence="7">
    <location>
        <begin position="62"/>
        <end position="110"/>
    </location>
</feature>
<keyword evidence="4" id="KW-0521">NADP</keyword>
<dbReference type="InterPro" id="IPR001282">
    <property type="entry name" value="G6P_DH"/>
</dbReference>
<dbReference type="InterPro" id="IPR022674">
    <property type="entry name" value="G6P_DH_NAD-bd"/>
</dbReference>
<keyword evidence="3" id="KW-0313">Glucose metabolism</keyword>
<proteinExistence type="predicted"/>
<dbReference type="PANTHER" id="PTHR23429">
    <property type="entry name" value="GLUCOSE-6-PHOSPHATE 1-DEHYDROGENASE G6PD"/>
    <property type="match status" value="1"/>
</dbReference>
<keyword evidence="9" id="KW-1185">Reference proteome</keyword>
<protein>
    <recommendedName>
        <fullName evidence="2">glucose-6-phosphate dehydrogenase (NADP(+))</fullName>
        <ecNumber evidence="2">1.1.1.49</ecNumber>
    </recommendedName>
</protein>
<reference evidence="8" key="1">
    <citation type="submission" date="2016-11" db="EMBL/GenBank/DDBJ databases">
        <title>The genome of Nicotiana attenuata.</title>
        <authorList>
            <person name="Xu S."/>
            <person name="Brockmoeller T."/>
            <person name="Gaquerel E."/>
            <person name="Navarro A."/>
            <person name="Kuhl H."/>
            <person name="Gase K."/>
            <person name="Ling Z."/>
            <person name="Zhou W."/>
            <person name="Kreitzer C."/>
            <person name="Stanke M."/>
            <person name="Tang H."/>
            <person name="Lyons E."/>
            <person name="Pandey P."/>
            <person name="Pandey S.P."/>
            <person name="Timmermann B."/>
            <person name="Baldwin I.T."/>
        </authorList>
    </citation>
    <scope>NUCLEOTIDE SEQUENCE [LARGE SCALE GENOMIC DNA]</scope>
    <source>
        <strain evidence="8">UT</strain>
    </source>
</reference>
<dbReference type="SUPFAM" id="SSF51735">
    <property type="entry name" value="NAD(P)-binding Rossmann-fold domains"/>
    <property type="match status" value="1"/>
</dbReference>
<dbReference type="EMBL" id="MJEQ01037184">
    <property type="protein sequence ID" value="OIT05957.1"/>
    <property type="molecule type" value="Genomic_DNA"/>
</dbReference>
<dbReference type="GO" id="GO:0050661">
    <property type="term" value="F:NADP binding"/>
    <property type="evidence" value="ECO:0007669"/>
    <property type="project" value="InterPro"/>
</dbReference>
<dbReference type="GO" id="GO:0009051">
    <property type="term" value="P:pentose-phosphate shunt, oxidative branch"/>
    <property type="evidence" value="ECO:0007669"/>
    <property type="project" value="TreeGrafter"/>
</dbReference>
<dbReference type="STRING" id="49451.A0A1J6ILD5"/>
<dbReference type="PANTHER" id="PTHR23429:SF0">
    <property type="entry name" value="GLUCOSE-6-PHOSPHATE 1-DEHYDROGENASE"/>
    <property type="match status" value="1"/>
</dbReference>
<name>A0A1J6ILD5_NICAT</name>
<dbReference type="InterPro" id="IPR036291">
    <property type="entry name" value="NAD(P)-bd_dom_sf"/>
</dbReference>
<comment type="caution">
    <text evidence="8">The sequence shown here is derived from an EMBL/GenBank/DDBJ whole genome shotgun (WGS) entry which is preliminary data.</text>
</comment>
<dbReference type="GO" id="GO:0005829">
    <property type="term" value="C:cytosol"/>
    <property type="evidence" value="ECO:0007669"/>
    <property type="project" value="TreeGrafter"/>
</dbReference>
<sequence>ALKKGLDSFRDNDNIPETGCLSIIVLGASGDLAKKKTFPALFNLLCLIARVSIGNRLSIFGFSLLDKAIAEHEIANNSTEGSSRRLFYFALPPSVYPSVCRMIKNYCMNKSDLGSLSN</sequence>
<dbReference type="AlphaFoldDB" id="A0A1J6ILD5"/>
<keyword evidence="5" id="KW-0560">Oxidoreductase</keyword>
<gene>
    <name evidence="8" type="primary">G6PDH_1</name>
    <name evidence="8" type="ORF">A4A49_15648</name>
</gene>
<evidence type="ECO:0000313" key="9">
    <source>
        <dbReference type="Proteomes" id="UP000187609"/>
    </source>
</evidence>
<evidence type="ECO:0000256" key="4">
    <source>
        <dbReference type="ARBA" id="ARBA00022857"/>
    </source>
</evidence>
<comment type="pathway">
    <text evidence="1">Carbohydrate degradation; pentose phosphate pathway; D-ribulose 5-phosphate from D-glucose 6-phosphate (oxidative stage): step 1/3.</text>
</comment>
<dbReference type="Proteomes" id="UP000187609">
    <property type="component" value="Unassembled WGS sequence"/>
</dbReference>
<dbReference type="EC" id="1.1.1.49" evidence="2"/>
<evidence type="ECO:0000256" key="5">
    <source>
        <dbReference type="ARBA" id="ARBA00023002"/>
    </source>
</evidence>
<evidence type="ECO:0000256" key="6">
    <source>
        <dbReference type="ARBA" id="ARBA00023277"/>
    </source>
</evidence>
<evidence type="ECO:0000256" key="1">
    <source>
        <dbReference type="ARBA" id="ARBA00004937"/>
    </source>
</evidence>
<dbReference type="Gramene" id="OIT05957">
    <property type="protein sequence ID" value="OIT05957"/>
    <property type="gene ID" value="A4A49_15648"/>
</dbReference>
<evidence type="ECO:0000256" key="2">
    <source>
        <dbReference type="ARBA" id="ARBA00013019"/>
    </source>
</evidence>
<dbReference type="SMR" id="A0A1J6ILD5"/>
<dbReference type="GO" id="GO:0006006">
    <property type="term" value="P:glucose metabolic process"/>
    <property type="evidence" value="ECO:0007669"/>
    <property type="project" value="UniProtKB-KW"/>
</dbReference>
<feature type="non-terminal residue" evidence="8">
    <location>
        <position position="1"/>
    </location>
</feature>
<evidence type="ECO:0000256" key="3">
    <source>
        <dbReference type="ARBA" id="ARBA00022526"/>
    </source>
</evidence>
<accession>A0A1J6ILD5</accession>
<organism evidence="8 9">
    <name type="scientific">Nicotiana attenuata</name>
    <name type="common">Coyote tobacco</name>
    <dbReference type="NCBI Taxonomy" id="49451"/>
    <lineage>
        <taxon>Eukaryota</taxon>
        <taxon>Viridiplantae</taxon>
        <taxon>Streptophyta</taxon>
        <taxon>Embryophyta</taxon>
        <taxon>Tracheophyta</taxon>
        <taxon>Spermatophyta</taxon>
        <taxon>Magnoliopsida</taxon>
        <taxon>eudicotyledons</taxon>
        <taxon>Gunneridae</taxon>
        <taxon>Pentapetalae</taxon>
        <taxon>asterids</taxon>
        <taxon>lamiids</taxon>
        <taxon>Solanales</taxon>
        <taxon>Solanaceae</taxon>
        <taxon>Nicotianoideae</taxon>
        <taxon>Nicotianeae</taxon>
        <taxon>Nicotiana</taxon>
    </lineage>
</organism>
<dbReference type="Gene3D" id="3.40.50.720">
    <property type="entry name" value="NAD(P)-binding Rossmann-like Domain"/>
    <property type="match status" value="2"/>
</dbReference>
<feature type="domain" description="Glucose-6-phosphate dehydrogenase NAD-binding" evidence="7">
    <location>
        <begin position="24"/>
        <end position="61"/>
    </location>
</feature>
<evidence type="ECO:0000259" key="7">
    <source>
        <dbReference type="Pfam" id="PF00479"/>
    </source>
</evidence>
<dbReference type="GO" id="GO:0004345">
    <property type="term" value="F:glucose-6-phosphate dehydrogenase activity"/>
    <property type="evidence" value="ECO:0007669"/>
    <property type="project" value="UniProtKB-EC"/>
</dbReference>
<keyword evidence="6" id="KW-0119">Carbohydrate metabolism</keyword>
<evidence type="ECO:0000313" key="8">
    <source>
        <dbReference type="EMBL" id="OIT05957.1"/>
    </source>
</evidence>
<dbReference type="Pfam" id="PF00479">
    <property type="entry name" value="G6PD_N"/>
    <property type="match status" value="2"/>
</dbReference>